<protein>
    <submittedName>
        <fullName evidence="7">Sugar-binding domain-containing protein</fullName>
    </submittedName>
</protein>
<dbReference type="PANTHER" id="PTHR34294">
    <property type="entry name" value="TRANSCRIPTIONAL REGULATOR-RELATED"/>
    <property type="match status" value="1"/>
</dbReference>
<dbReference type="InterPro" id="IPR007324">
    <property type="entry name" value="Sugar-bd_dom_put"/>
</dbReference>
<accession>A0ABT1PFL6</accession>
<feature type="region of interest" description="Disordered" evidence="5">
    <location>
        <begin position="325"/>
        <end position="345"/>
    </location>
</feature>
<sequence>MSTGEADVTTGRSSVRMGPAEMVQAAAMARRFYLEGKSKIQIAEEFGVSRFKVARVLESALERDLVRIEIRVPAELDAERSDALRARYGLRNAVVVESPEGQASDAPDPENLGAVAAGLLGELVNEGDVLGLAWGRSIITMANALDRLPPCTVVQLTGVYDAGTAERGSVEAVRRAAAVSGGEAHPMYAPMVLPDAATAAALRKQTGIAAAMSYFDKVTVAVVSIGSWEPRVSTVYDALSDAERKHYADLGVAAEMSSHLFDADGRRVGRDLRERCITVDADRLRRVPEVVAIAGGMRKAQAVGAVLRSGLVTSLVTDTAAADHLLNHQSPGPRPALERADPGEA</sequence>
<keyword evidence="8" id="KW-1185">Reference proteome</keyword>
<feature type="compositionally biased region" description="Basic and acidic residues" evidence="5">
    <location>
        <begin position="336"/>
        <end position="345"/>
    </location>
</feature>
<evidence type="ECO:0000256" key="5">
    <source>
        <dbReference type="SAM" id="MobiDB-lite"/>
    </source>
</evidence>
<proteinExistence type="inferred from homology"/>
<dbReference type="InterPro" id="IPR037171">
    <property type="entry name" value="NagB/RpiA_transferase-like"/>
</dbReference>
<dbReference type="RefSeq" id="WP_255929875.1">
    <property type="nucleotide sequence ID" value="NZ_JANFNH010000024.1"/>
</dbReference>
<reference evidence="7 8" key="1">
    <citation type="submission" date="2022-06" db="EMBL/GenBank/DDBJ databases">
        <title>Draft genome sequence of type strain Streptomyces rubrisoli DSM 42083.</title>
        <authorList>
            <person name="Duangmal K."/>
            <person name="Klaysubun C."/>
        </authorList>
    </citation>
    <scope>NUCLEOTIDE SEQUENCE [LARGE SCALE GENOMIC DNA]</scope>
    <source>
        <strain evidence="7 8">DSM 42083</strain>
    </source>
</reference>
<name>A0ABT1PFL6_9ACTN</name>
<dbReference type="Gene3D" id="1.10.10.10">
    <property type="entry name" value="Winged helix-like DNA-binding domain superfamily/Winged helix DNA-binding domain"/>
    <property type="match status" value="1"/>
</dbReference>
<gene>
    <name evidence="7" type="ORF">NON19_19620</name>
</gene>
<dbReference type="InterPro" id="IPR036388">
    <property type="entry name" value="WH-like_DNA-bd_sf"/>
</dbReference>
<evidence type="ECO:0000256" key="4">
    <source>
        <dbReference type="ARBA" id="ARBA00023163"/>
    </source>
</evidence>
<keyword evidence="3" id="KW-0238">DNA-binding</keyword>
<keyword evidence="4" id="KW-0804">Transcription</keyword>
<evidence type="ECO:0000313" key="7">
    <source>
        <dbReference type="EMBL" id="MCQ4044171.1"/>
    </source>
</evidence>
<comment type="similarity">
    <text evidence="1">Belongs to the SorC transcriptional regulatory family.</text>
</comment>
<evidence type="ECO:0000256" key="2">
    <source>
        <dbReference type="ARBA" id="ARBA00023015"/>
    </source>
</evidence>
<keyword evidence="2" id="KW-0805">Transcription regulation</keyword>
<evidence type="ECO:0000256" key="1">
    <source>
        <dbReference type="ARBA" id="ARBA00010466"/>
    </source>
</evidence>
<dbReference type="SUPFAM" id="SSF100950">
    <property type="entry name" value="NagB/RpiA/CoA transferase-like"/>
    <property type="match status" value="1"/>
</dbReference>
<organism evidence="7 8">
    <name type="scientific">Streptantibioticus rubrisoli</name>
    <dbReference type="NCBI Taxonomy" id="1387313"/>
    <lineage>
        <taxon>Bacteria</taxon>
        <taxon>Bacillati</taxon>
        <taxon>Actinomycetota</taxon>
        <taxon>Actinomycetes</taxon>
        <taxon>Kitasatosporales</taxon>
        <taxon>Streptomycetaceae</taxon>
        <taxon>Streptantibioticus</taxon>
    </lineage>
</organism>
<dbReference type="EMBL" id="JANFNH010000024">
    <property type="protein sequence ID" value="MCQ4044171.1"/>
    <property type="molecule type" value="Genomic_DNA"/>
</dbReference>
<comment type="caution">
    <text evidence="7">The sequence shown here is derived from an EMBL/GenBank/DDBJ whole genome shotgun (WGS) entry which is preliminary data.</text>
</comment>
<evidence type="ECO:0000259" key="6">
    <source>
        <dbReference type="Pfam" id="PF04198"/>
    </source>
</evidence>
<feature type="domain" description="Sugar-binding" evidence="6">
    <location>
        <begin position="75"/>
        <end position="327"/>
    </location>
</feature>
<dbReference type="Gene3D" id="3.40.50.1360">
    <property type="match status" value="1"/>
</dbReference>
<dbReference type="Pfam" id="PF04198">
    <property type="entry name" value="Sugar-bind"/>
    <property type="match status" value="1"/>
</dbReference>
<dbReference type="Proteomes" id="UP001206206">
    <property type="component" value="Unassembled WGS sequence"/>
</dbReference>
<evidence type="ECO:0000256" key="3">
    <source>
        <dbReference type="ARBA" id="ARBA00023125"/>
    </source>
</evidence>
<dbReference type="InterPro" id="IPR051054">
    <property type="entry name" value="SorC_transcr_regulators"/>
</dbReference>
<dbReference type="PANTHER" id="PTHR34294:SF1">
    <property type="entry name" value="TRANSCRIPTIONAL REGULATOR LSRR"/>
    <property type="match status" value="1"/>
</dbReference>
<evidence type="ECO:0000313" key="8">
    <source>
        <dbReference type="Proteomes" id="UP001206206"/>
    </source>
</evidence>